<dbReference type="Pfam" id="PF20152">
    <property type="entry name" value="DUF6534"/>
    <property type="match status" value="1"/>
</dbReference>
<dbReference type="EMBL" id="KN832043">
    <property type="protein sequence ID" value="KIN96637.1"/>
    <property type="molecule type" value="Genomic_DNA"/>
</dbReference>
<dbReference type="InParanoid" id="A0A0C3IHY2"/>
<evidence type="ECO:0000256" key="1">
    <source>
        <dbReference type="SAM" id="Phobius"/>
    </source>
</evidence>
<feature type="transmembrane region" description="Helical" evidence="1">
    <location>
        <begin position="134"/>
        <end position="156"/>
    </location>
</feature>
<reference evidence="4" key="2">
    <citation type="submission" date="2015-01" db="EMBL/GenBank/DDBJ databases">
        <title>Evolutionary Origins and Diversification of the Mycorrhizal Mutualists.</title>
        <authorList>
            <consortium name="DOE Joint Genome Institute"/>
            <consortium name="Mycorrhizal Genomics Consortium"/>
            <person name="Kohler A."/>
            <person name="Kuo A."/>
            <person name="Nagy L.G."/>
            <person name="Floudas D."/>
            <person name="Copeland A."/>
            <person name="Barry K.W."/>
            <person name="Cichocki N."/>
            <person name="Veneault-Fourrey C."/>
            <person name="LaButti K."/>
            <person name="Lindquist E.A."/>
            <person name="Lipzen A."/>
            <person name="Lundell T."/>
            <person name="Morin E."/>
            <person name="Murat C."/>
            <person name="Riley R."/>
            <person name="Ohm R."/>
            <person name="Sun H."/>
            <person name="Tunlid A."/>
            <person name="Henrissat B."/>
            <person name="Grigoriev I.V."/>
            <person name="Hibbett D.S."/>
            <person name="Martin F."/>
        </authorList>
    </citation>
    <scope>NUCLEOTIDE SEQUENCE [LARGE SCALE GENOMIC DNA]</scope>
    <source>
        <strain evidence="4">Marx 270</strain>
    </source>
</reference>
<feature type="transmembrane region" description="Helical" evidence="1">
    <location>
        <begin position="241"/>
        <end position="262"/>
    </location>
</feature>
<keyword evidence="1" id="KW-0812">Transmembrane</keyword>
<dbReference type="PANTHER" id="PTHR40465:SF1">
    <property type="entry name" value="DUF6534 DOMAIN-CONTAINING PROTEIN"/>
    <property type="match status" value="1"/>
</dbReference>
<dbReference type="InterPro" id="IPR045339">
    <property type="entry name" value="DUF6534"/>
</dbReference>
<feature type="transmembrane region" description="Helical" evidence="1">
    <location>
        <begin position="176"/>
        <end position="194"/>
    </location>
</feature>
<dbReference type="Proteomes" id="UP000054217">
    <property type="component" value="Unassembled WGS sequence"/>
</dbReference>
<feature type="transmembrane region" description="Helical" evidence="1">
    <location>
        <begin position="95"/>
        <end position="122"/>
    </location>
</feature>
<reference evidence="3 4" key="1">
    <citation type="submission" date="2014-04" db="EMBL/GenBank/DDBJ databases">
        <authorList>
            <consortium name="DOE Joint Genome Institute"/>
            <person name="Kuo A."/>
            <person name="Kohler A."/>
            <person name="Costa M.D."/>
            <person name="Nagy L.G."/>
            <person name="Floudas D."/>
            <person name="Copeland A."/>
            <person name="Barry K.W."/>
            <person name="Cichocki N."/>
            <person name="Veneault-Fourrey C."/>
            <person name="LaButti K."/>
            <person name="Lindquist E.A."/>
            <person name="Lipzen A."/>
            <person name="Lundell T."/>
            <person name="Morin E."/>
            <person name="Murat C."/>
            <person name="Sun H."/>
            <person name="Tunlid A."/>
            <person name="Henrissat B."/>
            <person name="Grigoriev I.V."/>
            <person name="Hibbett D.S."/>
            <person name="Martin F."/>
            <person name="Nordberg H.P."/>
            <person name="Cantor M.N."/>
            <person name="Hua S.X."/>
        </authorList>
    </citation>
    <scope>NUCLEOTIDE SEQUENCE [LARGE SCALE GENOMIC DNA]</scope>
    <source>
        <strain evidence="3 4">Marx 270</strain>
    </source>
</reference>
<keyword evidence="1" id="KW-0472">Membrane</keyword>
<organism evidence="3 4">
    <name type="scientific">Pisolithus tinctorius Marx 270</name>
    <dbReference type="NCBI Taxonomy" id="870435"/>
    <lineage>
        <taxon>Eukaryota</taxon>
        <taxon>Fungi</taxon>
        <taxon>Dikarya</taxon>
        <taxon>Basidiomycota</taxon>
        <taxon>Agaricomycotina</taxon>
        <taxon>Agaricomycetes</taxon>
        <taxon>Agaricomycetidae</taxon>
        <taxon>Boletales</taxon>
        <taxon>Sclerodermatineae</taxon>
        <taxon>Pisolithaceae</taxon>
        <taxon>Pisolithus</taxon>
    </lineage>
</organism>
<evidence type="ECO:0000313" key="3">
    <source>
        <dbReference type="EMBL" id="KIN96637.1"/>
    </source>
</evidence>
<dbReference type="STRING" id="870435.A0A0C3IHY2"/>
<keyword evidence="4" id="KW-1185">Reference proteome</keyword>
<dbReference type="AlphaFoldDB" id="A0A0C3IHY2"/>
<accession>A0A0C3IHY2</accession>
<sequence length="288" mass="31816">MSGRGLAGPQRSLVLSFLLLGKSDGGLRGVRWFGVGTRSYRNDSRASYLFYLSAFPNDKRLLKIVVLLVFALDTFGTITLLSYYCRELIVCRRQTSYACTVGVPCALGANLFTAFFVQCFYAHRVWIIGNRNKLLTGAVLVTSLAQLAFGLVLLGMVYHTGIIDTLFSSPYSPLNALGSAICDAIITTSIFFYLRPLSGRFRKENHIRKLNLVFVQLGLITFLISLAMAILYYQAHLVGKYLTVAPGGILGKTYSNSMLAVLNARKSIRDQQQAQVPPLEIPTLPSIH</sequence>
<evidence type="ECO:0000259" key="2">
    <source>
        <dbReference type="Pfam" id="PF20152"/>
    </source>
</evidence>
<name>A0A0C3IHY2_PISTI</name>
<protein>
    <recommendedName>
        <fullName evidence="2">DUF6534 domain-containing protein</fullName>
    </recommendedName>
</protein>
<dbReference type="OrthoDB" id="2971182at2759"/>
<proteinExistence type="predicted"/>
<evidence type="ECO:0000313" key="4">
    <source>
        <dbReference type="Proteomes" id="UP000054217"/>
    </source>
</evidence>
<feature type="domain" description="DUF6534" evidence="2">
    <location>
        <begin position="179"/>
        <end position="267"/>
    </location>
</feature>
<feature type="transmembrane region" description="Helical" evidence="1">
    <location>
        <begin position="61"/>
        <end position="83"/>
    </location>
</feature>
<dbReference type="PANTHER" id="PTHR40465">
    <property type="entry name" value="CHROMOSOME 1, WHOLE GENOME SHOTGUN SEQUENCE"/>
    <property type="match status" value="1"/>
</dbReference>
<keyword evidence="1" id="KW-1133">Transmembrane helix</keyword>
<feature type="transmembrane region" description="Helical" evidence="1">
    <location>
        <begin position="214"/>
        <end position="235"/>
    </location>
</feature>
<gene>
    <name evidence="3" type="ORF">M404DRAFT_242366</name>
</gene>
<dbReference type="HOGENOM" id="CLU_046025_5_1_1"/>